<dbReference type="VEuPathDB" id="FungiDB:CHGG_07601"/>
<accession>Q2GWQ3</accession>
<evidence type="ECO:0000256" key="6">
    <source>
        <dbReference type="ARBA" id="ARBA00023180"/>
    </source>
</evidence>
<dbReference type="GeneID" id="4393498"/>
<dbReference type="CDD" id="cd21176">
    <property type="entry name" value="LPMO_auxiliary-like"/>
    <property type="match status" value="1"/>
</dbReference>
<name>Q2GWQ3_CHAGB</name>
<feature type="compositionally biased region" description="Polar residues" evidence="8">
    <location>
        <begin position="244"/>
        <end position="256"/>
    </location>
</feature>
<dbReference type="GO" id="GO:0098552">
    <property type="term" value="C:side of membrane"/>
    <property type="evidence" value="ECO:0007669"/>
    <property type="project" value="UniProtKB-KW"/>
</dbReference>
<reference evidence="13" key="1">
    <citation type="journal article" date="2015" name="Genome Announc.">
        <title>Draft genome sequence of the cellulolytic fungus Chaetomium globosum.</title>
        <authorList>
            <person name="Cuomo C.A."/>
            <person name="Untereiner W.A."/>
            <person name="Ma L.-J."/>
            <person name="Grabherr M."/>
            <person name="Birren B.W."/>
        </authorList>
    </citation>
    <scope>NUCLEOTIDE SEQUENCE [LARGE SCALE GENOMIC DNA]</scope>
    <source>
        <strain evidence="13">ATCC 6205 / CBS 148.51 / DSM 1962 / NBRC 6347 / NRRL 1970</strain>
    </source>
</reference>
<feature type="region of interest" description="Disordered" evidence="8">
    <location>
        <begin position="239"/>
        <end position="269"/>
    </location>
</feature>
<gene>
    <name evidence="12" type="ORF">CHGG_07601</name>
</gene>
<dbReference type="PANTHER" id="PTHR34992">
    <property type="entry name" value="HYPHAL ANASTAMOSIS-7 PROTEIN"/>
    <property type="match status" value="1"/>
</dbReference>
<organism evidence="12 13">
    <name type="scientific">Chaetomium globosum (strain ATCC 6205 / CBS 148.51 / DSM 1962 / NBRC 6347 / NRRL 1970)</name>
    <name type="common">Soil fungus</name>
    <dbReference type="NCBI Taxonomy" id="306901"/>
    <lineage>
        <taxon>Eukaryota</taxon>
        <taxon>Fungi</taxon>
        <taxon>Dikarya</taxon>
        <taxon>Ascomycota</taxon>
        <taxon>Pezizomycotina</taxon>
        <taxon>Sordariomycetes</taxon>
        <taxon>Sordariomycetidae</taxon>
        <taxon>Sordariales</taxon>
        <taxon>Chaetomiaceae</taxon>
        <taxon>Chaetomium</taxon>
    </lineage>
</organism>
<dbReference type="eggNOG" id="ENOG502S3DR">
    <property type="taxonomic scope" value="Eukaryota"/>
</dbReference>
<evidence type="ECO:0000256" key="5">
    <source>
        <dbReference type="ARBA" id="ARBA00023136"/>
    </source>
</evidence>
<dbReference type="OMA" id="PGHECYP"/>
<dbReference type="GO" id="GO:0005886">
    <property type="term" value="C:plasma membrane"/>
    <property type="evidence" value="ECO:0007669"/>
    <property type="project" value="UniProtKB-SubCell"/>
</dbReference>
<keyword evidence="7" id="KW-0449">Lipoprotein</keyword>
<evidence type="ECO:0000256" key="8">
    <source>
        <dbReference type="SAM" id="MobiDB-lite"/>
    </source>
</evidence>
<keyword evidence="3" id="KW-0336">GPI-anchor</keyword>
<dbReference type="InterPro" id="IPR046936">
    <property type="entry name" value="BIM1-like"/>
</dbReference>
<evidence type="ECO:0000259" key="11">
    <source>
        <dbReference type="Pfam" id="PF20238"/>
    </source>
</evidence>
<sequence>MALLRPVLVLALATKALGASDNMGPASFFWPPDRAWSAQTDNTPPCGSSAGVGNRTEFPLNPQSQSDFTRLATTPIPELDPGHTCLSIPDPPQALARAGVNATLQMRYTADFDRPENQTFYACADVVFVPAAAFNPADVPCFNASDPVDVPAPTVTGEPTGLPGHEEGGPPLVEDGGDDGEGEGDGGRRLSSGAIAGAVVGSVVGFALIVGLGLLFYRERERKKRLLRERDAGRAVKWVDDSQGRSQAGKDSTSVAGESIRMGNLPAQG</sequence>
<feature type="compositionally biased region" description="Low complexity" evidence="8">
    <location>
        <begin position="156"/>
        <end position="174"/>
    </location>
</feature>
<keyword evidence="13" id="KW-1185">Reference proteome</keyword>
<dbReference type="EMBL" id="CH408033">
    <property type="protein sequence ID" value="EAQ86348.1"/>
    <property type="molecule type" value="Genomic_DNA"/>
</dbReference>
<dbReference type="Pfam" id="PF20238">
    <property type="entry name" value="BIM1-like_dom"/>
    <property type="match status" value="1"/>
</dbReference>
<comment type="subcellular location">
    <subcellularLocation>
        <location evidence="1">Cell membrane</location>
        <topology evidence="1">Lipid-anchor</topology>
        <topology evidence="1">GPI-anchor</topology>
    </subcellularLocation>
</comment>
<feature type="domain" description="Copper acquisition factor BIM1-like" evidence="11">
    <location>
        <begin position="61"/>
        <end position="145"/>
    </location>
</feature>
<dbReference type="Proteomes" id="UP000001056">
    <property type="component" value="Unassembled WGS sequence"/>
</dbReference>
<evidence type="ECO:0000256" key="2">
    <source>
        <dbReference type="ARBA" id="ARBA00022475"/>
    </source>
</evidence>
<feature type="region of interest" description="Disordered" evidence="8">
    <location>
        <begin position="152"/>
        <end position="189"/>
    </location>
</feature>
<evidence type="ECO:0000256" key="1">
    <source>
        <dbReference type="ARBA" id="ARBA00004609"/>
    </source>
</evidence>
<feature type="transmembrane region" description="Helical" evidence="9">
    <location>
        <begin position="194"/>
        <end position="217"/>
    </location>
</feature>
<feature type="signal peptide" evidence="10">
    <location>
        <begin position="1"/>
        <end position="18"/>
    </location>
</feature>
<dbReference type="CDD" id="cd12087">
    <property type="entry name" value="TM_EGFR-like"/>
    <property type="match status" value="1"/>
</dbReference>
<dbReference type="InterPro" id="IPR046530">
    <property type="entry name" value="BIM1-like_dom"/>
</dbReference>
<keyword evidence="5 9" id="KW-0472">Membrane</keyword>
<keyword evidence="9" id="KW-0812">Transmembrane</keyword>
<dbReference type="AlphaFoldDB" id="Q2GWQ3"/>
<keyword evidence="4 10" id="KW-0732">Signal</keyword>
<evidence type="ECO:0000256" key="9">
    <source>
        <dbReference type="SAM" id="Phobius"/>
    </source>
</evidence>
<evidence type="ECO:0000256" key="10">
    <source>
        <dbReference type="SAM" id="SignalP"/>
    </source>
</evidence>
<dbReference type="PANTHER" id="PTHR34992:SF5">
    <property type="entry name" value="ANCHORED PROTEIN, PUTATIVE (AFU_ORTHOLOGUE AFUA_6G02800)-RELATED"/>
    <property type="match status" value="1"/>
</dbReference>
<feature type="chain" id="PRO_5004208686" description="Copper acquisition factor BIM1-like domain-containing protein" evidence="10">
    <location>
        <begin position="19"/>
        <end position="269"/>
    </location>
</feature>
<dbReference type="RefSeq" id="XP_001225257.1">
    <property type="nucleotide sequence ID" value="XM_001225256.1"/>
</dbReference>
<dbReference type="OrthoDB" id="4583929at2759"/>
<protein>
    <recommendedName>
        <fullName evidence="11">Copper acquisition factor BIM1-like domain-containing protein</fullName>
    </recommendedName>
</protein>
<evidence type="ECO:0000256" key="7">
    <source>
        <dbReference type="ARBA" id="ARBA00023288"/>
    </source>
</evidence>
<evidence type="ECO:0000313" key="12">
    <source>
        <dbReference type="EMBL" id="EAQ86348.1"/>
    </source>
</evidence>
<keyword evidence="9" id="KW-1133">Transmembrane helix</keyword>
<evidence type="ECO:0000313" key="13">
    <source>
        <dbReference type="Proteomes" id="UP000001056"/>
    </source>
</evidence>
<proteinExistence type="predicted"/>
<evidence type="ECO:0000256" key="3">
    <source>
        <dbReference type="ARBA" id="ARBA00022622"/>
    </source>
</evidence>
<evidence type="ECO:0000256" key="4">
    <source>
        <dbReference type="ARBA" id="ARBA00022729"/>
    </source>
</evidence>
<keyword evidence="2" id="KW-1003">Cell membrane</keyword>
<dbReference type="HOGENOM" id="CLU_067864_1_0_1"/>
<keyword evidence="6" id="KW-0325">Glycoprotein</keyword>
<feature type="compositionally biased region" description="Acidic residues" evidence="8">
    <location>
        <begin position="175"/>
        <end position="184"/>
    </location>
</feature>
<dbReference type="InParanoid" id="Q2GWQ3"/>